<feature type="region of interest" description="Disordered" evidence="1">
    <location>
        <begin position="604"/>
        <end position="667"/>
    </location>
</feature>
<dbReference type="Gene3D" id="2.130.10.10">
    <property type="entry name" value="YVTN repeat-like/Quinoprotein amine dehydrogenase"/>
    <property type="match status" value="1"/>
</dbReference>
<feature type="compositionally biased region" description="Basic residues" evidence="1">
    <location>
        <begin position="645"/>
        <end position="656"/>
    </location>
</feature>
<name>A0A7S1MBJ9_NEODS</name>
<feature type="domain" description="Nucleolar protein 10-like N-terminal" evidence="3">
    <location>
        <begin position="1"/>
        <end position="381"/>
    </location>
</feature>
<dbReference type="GO" id="GO:0030686">
    <property type="term" value="C:90S preribosome"/>
    <property type="evidence" value="ECO:0007669"/>
    <property type="project" value="TreeGrafter"/>
</dbReference>
<proteinExistence type="predicted"/>
<evidence type="ECO:0008006" key="5">
    <source>
        <dbReference type="Google" id="ProtNLM"/>
    </source>
</evidence>
<feature type="compositionally biased region" description="Basic and acidic residues" evidence="1">
    <location>
        <begin position="604"/>
        <end position="622"/>
    </location>
</feature>
<dbReference type="GO" id="GO:0000462">
    <property type="term" value="P:maturation of SSU-rRNA from tricistronic rRNA transcript (SSU-rRNA, 5.8S rRNA, LSU-rRNA)"/>
    <property type="evidence" value="ECO:0007669"/>
    <property type="project" value="TreeGrafter"/>
</dbReference>
<dbReference type="GO" id="GO:0032040">
    <property type="term" value="C:small-subunit processome"/>
    <property type="evidence" value="ECO:0007669"/>
    <property type="project" value="TreeGrafter"/>
</dbReference>
<protein>
    <recommendedName>
        <fullName evidence="5">NUC153 domain-containing protein</fullName>
    </recommendedName>
</protein>
<feature type="compositionally biased region" description="Basic and acidic residues" evidence="1">
    <location>
        <begin position="657"/>
        <end position="667"/>
    </location>
</feature>
<evidence type="ECO:0000259" key="3">
    <source>
        <dbReference type="Pfam" id="PF23098"/>
    </source>
</evidence>
<dbReference type="InterPro" id="IPR056551">
    <property type="entry name" value="Beta-prop_NOL10_N"/>
</dbReference>
<reference evidence="4" key="1">
    <citation type="submission" date="2021-01" db="EMBL/GenBank/DDBJ databases">
        <authorList>
            <person name="Corre E."/>
            <person name="Pelletier E."/>
            <person name="Niang G."/>
            <person name="Scheremetjew M."/>
            <person name="Finn R."/>
            <person name="Kale V."/>
            <person name="Holt S."/>
            <person name="Cochrane G."/>
            <person name="Meng A."/>
            <person name="Brown T."/>
            <person name="Cohen L."/>
        </authorList>
    </citation>
    <scope>NUCLEOTIDE SEQUENCE</scope>
    <source>
        <strain evidence="4">CCAP 1951/1</strain>
    </source>
</reference>
<accession>A0A7S1MBJ9</accession>
<dbReference type="SUPFAM" id="SSF50978">
    <property type="entry name" value="WD40 repeat-like"/>
    <property type="match status" value="1"/>
</dbReference>
<dbReference type="Pfam" id="PF23097">
    <property type="entry name" value="NOL10_2nd"/>
    <property type="match status" value="1"/>
</dbReference>
<feature type="domain" description="Nucleolar protein 10-like second" evidence="2">
    <location>
        <begin position="383"/>
        <end position="432"/>
    </location>
</feature>
<dbReference type="InterPro" id="IPR040382">
    <property type="entry name" value="NOL10/Enp2"/>
</dbReference>
<sequence length="667" mass="72331">MQVALHNNVKSYNLTAGKSLPEWLAAKKKSKKTGGLSAADEKRVELIHDFEFPDFARCVFRTANGSYLFAAGDYPPRLKCFDVNEMSLKFSFNADMPILGGVSLSPDFRKFALRGEGRMITVHNSGNIIDRLRVPHTQRCMEYNPYAAELLSGGTGHEIFRINLDQGRFMESFKTASDDGVNAVELFRGHGLVLAGCENGTVEAFDPRQEKPAGTLTVEGVGGVEAGSSIRALCTDRSGLLFAAGSSTGQVALYDVRMNAPLLVKDHMTSLPIVKVAMYSGRQGEHTHVLSADTQALRIWDKTSGKNFTTIDAPATIHDFVVMRAQHNLAEPYECADSGVIALACDTPKLQVHFVPSLGAAPRWAGFLDALTEEMEESAATVVYDDYKFITKAEADTLGLSASEVSDGRVRPAMHGVYVENRLYRELQAVANPRAYNDMVDANRKAKRKELNADRITKFHRAEGGAGAAADGAAMASGASVMTGATRGLAKADPTSAMMRSLTPQAVELLQRDPRFAAKLGMDGFAVDKDHPEFTKLFAKVKDQQDKAAERRAKHDRAQFRVVHDLGDGADVGTSGAADAPGDADEARAFVRQTAAAAKAAAREARQERLKSEKHGGGKSDGDGIQMMEASQSVSNLGATERQRHEARRVQRHKKLTLAERLAKTGK</sequence>
<dbReference type="AlphaFoldDB" id="A0A7S1MBJ9"/>
<evidence type="ECO:0000256" key="1">
    <source>
        <dbReference type="SAM" id="MobiDB-lite"/>
    </source>
</evidence>
<organism evidence="4">
    <name type="scientific">Neobodo designis</name>
    <name type="common">Flagellated protozoan</name>
    <name type="synonym">Bodo designis</name>
    <dbReference type="NCBI Taxonomy" id="312471"/>
    <lineage>
        <taxon>Eukaryota</taxon>
        <taxon>Discoba</taxon>
        <taxon>Euglenozoa</taxon>
        <taxon>Kinetoplastea</taxon>
        <taxon>Metakinetoplastina</taxon>
        <taxon>Neobodonida</taxon>
        <taxon>Neobodo</taxon>
    </lineage>
</organism>
<dbReference type="PANTHER" id="PTHR14927:SF0">
    <property type="entry name" value="NUCLEOLAR PROTEIN 10"/>
    <property type="match status" value="1"/>
</dbReference>
<dbReference type="InterPro" id="IPR036322">
    <property type="entry name" value="WD40_repeat_dom_sf"/>
</dbReference>
<evidence type="ECO:0000259" key="2">
    <source>
        <dbReference type="Pfam" id="PF23097"/>
    </source>
</evidence>
<feature type="compositionally biased region" description="Polar residues" evidence="1">
    <location>
        <begin position="629"/>
        <end position="638"/>
    </location>
</feature>
<evidence type="ECO:0000313" key="4">
    <source>
        <dbReference type="EMBL" id="CAD9127185.1"/>
    </source>
</evidence>
<gene>
    <name evidence="4" type="ORF">NDES1114_LOCUS20482</name>
</gene>
<dbReference type="InterPro" id="IPR056550">
    <property type="entry name" value="NOL10_2nd"/>
</dbReference>
<dbReference type="EMBL" id="HBGF01030700">
    <property type="protein sequence ID" value="CAD9127185.1"/>
    <property type="molecule type" value="Transcribed_RNA"/>
</dbReference>
<dbReference type="InterPro" id="IPR015943">
    <property type="entry name" value="WD40/YVTN_repeat-like_dom_sf"/>
</dbReference>
<dbReference type="PANTHER" id="PTHR14927">
    <property type="entry name" value="NUCLEOLAR PROTEIN 10"/>
    <property type="match status" value="1"/>
</dbReference>
<dbReference type="Pfam" id="PF23098">
    <property type="entry name" value="Beta-prop_NOL10_N"/>
    <property type="match status" value="1"/>
</dbReference>